<dbReference type="Proteomes" id="UP000523863">
    <property type="component" value="Unassembled WGS sequence"/>
</dbReference>
<evidence type="ECO:0000313" key="5">
    <source>
        <dbReference type="Proteomes" id="UP000523863"/>
    </source>
</evidence>
<dbReference type="PANTHER" id="PTHR10357">
    <property type="entry name" value="ALPHA-AMYLASE FAMILY MEMBER"/>
    <property type="match status" value="1"/>
</dbReference>
<dbReference type="RefSeq" id="WP_338087482.1">
    <property type="nucleotide sequence ID" value="NZ_JACHBL010000001.1"/>
</dbReference>
<dbReference type="InterPro" id="IPR006047">
    <property type="entry name" value="GH13_cat_dom"/>
</dbReference>
<dbReference type="InterPro" id="IPR017853">
    <property type="entry name" value="GH"/>
</dbReference>
<keyword evidence="4" id="KW-0326">Glycosidase</keyword>
<dbReference type="Gene3D" id="3.20.20.80">
    <property type="entry name" value="Glycosidases"/>
    <property type="match status" value="2"/>
</dbReference>
<dbReference type="SUPFAM" id="SSF51445">
    <property type="entry name" value="(Trans)glycosidases"/>
    <property type="match status" value="1"/>
</dbReference>
<evidence type="ECO:0000313" key="4">
    <source>
        <dbReference type="EMBL" id="MBB5598697.1"/>
    </source>
</evidence>
<organism evidence="4 5">
    <name type="scientific">Neomicrococcus lactis</name>
    <dbReference type="NCBI Taxonomy" id="732241"/>
    <lineage>
        <taxon>Bacteria</taxon>
        <taxon>Bacillati</taxon>
        <taxon>Actinomycetota</taxon>
        <taxon>Actinomycetes</taxon>
        <taxon>Micrococcales</taxon>
        <taxon>Micrococcaceae</taxon>
        <taxon>Neomicrococcus</taxon>
    </lineage>
</organism>
<gene>
    <name evidence="4" type="ORF">BKA12_001777</name>
</gene>
<dbReference type="EMBL" id="JACHBL010000001">
    <property type="protein sequence ID" value="MBB5598697.1"/>
    <property type="molecule type" value="Genomic_DNA"/>
</dbReference>
<sequence length="626" mass="69391">MSPTENSTSTHTWWKDAVIYQVYPRSFADSNGDGMGDLNGVRSRIPYLKNLGVDAVWLSPFYTSPQNDAGYDVADYRNVDERFGTLADFDTMLATAHETGLKVIVDLVPNHTSDQHVWFQEALASEPGSAARERYIFRDGKGKNGDEAPNDWQSVFGGDAWTRVTEVAGPNAGKPGQWYLHLFDTTQPDLNWDNPEVRAEMESVLEFWLDRGVDGFRVDVAHGLIKDPALPNFRDKVAMVAGEEHDAAASSAQDASVPADSAVAENRHFSTVNEDVSDLVSGDAVDDSGNMKTGSPYFDQEGVHQVYREWHKVLDKYEGDRMMVAEAWVEPMERIFRYVREDEMQQAFNFGFLLAGWDAQRIFDNVDETIKEAAVVQAPATWVLSNHDTVRHSSRFGLSDPTTYPKGIAAEDEQPDEKLGWARGRAAAMIMLALPGSSYVYQGDELSLPEHTTLEHELRQDPSFFRTKGEERGRDGCRIPMPWDSTRPGFGFDVVATANADLEAEGGAPAEAAASYSPWLPQPESYRHYAADQQVGVEGSTFELYRELIELRRAEGLGMGTLEWAEINEPEKGILAFTNGPITVLANTSSAPVDLPEGYAVKFASQDEAVYEGQLAADSAVWLEQA</sequence>
<evidence type="ECO:0000259" key="3">
    <source>
        <dbReference type="SMART" id="SM00642"/>
    </source>
</evidence>
<dbReference type="GO" id="GO:0004558">
    <property type="term" value="F:alpha-1,4-glucosidase activity"/>
    <property type="evidence" value="ECO:0007669"/>
    <property type="project" value="UniProtKB-EC"/>
</dbReference>
<comment type="caution">
    <text evidence="4">The sequence shown here is derived from an EMBL/GenBank/DDBJ whole genome shotgun (WGS) entry which is preliminary data.</text>
</comment>
<reference evidence="4 5" key="1">
    <citation type="submission" date="2020-08" db="EMBL/GenBank/DDBJ databases">
        <title>Sequencing the genomes of 1000 actinobacteria strains.</title>
        <authorList>
            <person name="Klenk H.-P."/>
        </authorList>
    </citation>
    <scope>NUCLEOTIDE SEQUENCE [LARGE SCALE GENOMIC DNA]</scope>
    <source>
        <strain evidence="4 5">DSM 23694</strain>
    </source>
</reference>
<name>A0A7W8YC21_9MICC</name>
<dbReference type="FunFam" id="3.90.400.10:FF:000001">
    <property type="entry name" value="Maltase A3, isoform A"/>
    <property type="match status" value="1"/>
</dbReference>
<protein>
    <submittedName>
        <fullName evidence="4">Alpha-glucosidase</fullName>
        <ecNumber evidence="4">3.2.1.20</ecNumber>
    </submittedName>
</protein>
<dbReference type="SMART" id="SM00642">
    <property type="entry name" value="Aamy"/>
    <property type="match status" value="1"/>
</dbReference>
<comment type="similarity">
    <text evidence="1">Belongs to the glycosyl hydrolase 13 family.</text>
</comment>
<feature type="domain" description="Glycosyl hydrolase family 13 catalytic" evidence="3">
    <location>
        <begin position="21"/>
        <end position="478"/>
    </location>
</feature>
<dbReference type="Pfam" id="PF00128">
    <property type="entry name" value="Alpha-amylase"/>
    <property type="match status" value="1"/>
</dbReference>
<dbReference type="CDD" id="cd11332">
    <property type="entry name" value="AmyAc_OligoGlu_TS"/>
    <property type="match status" value="1"/>
</dbReference>
<evidence type="ECO:0000256" key="2">
    <source>
        <dbReference type="ARBA" id="ARBA00023180"/>
    </source>
</evidence>
<dbReference type="InterPro" id="IPR045857">
    <property type="entry name" value="O16G_dom_2"/>
</dbReference>
<dbReference type="AlphaFoldDB" id="A0A7W8YC21"/>
<keyword evidence="5" id="KW-1185">Reference proteome</keyword>
<proteinExistence type="inferred from homology"/>
<accession>A0A7W8YC21</accession>
<dbReference type="GO" id="GO:0009313">
    <property type="term" value="P:oligosaccharide catabolic process"/>
    <property type="evidence" value="ECO:0007669"/>
    <property type="project" value="TreeGrafter"/>
</dbReference>
<evidence type="ECO:0000256" key="1">
    <source>
        <dbReference type="ARBA" id="ARBA00008061"/>
    </source>
</evidence>
<dbReference type="EC" id="3.2.1.20" evidence="4"/>
<keyword evidence="4" id="KW-0378">Hydrolase</keyword>
<keyword evidence="2" id="KW-0325">Glycoprotein</keyword>
<dbReference type="PANTHER" id="PTHR10357:SF179">
    <property type="entry name" value="NEUTRAL AND BASIC AMINO ACID TRANSPORT PROTEIN RBAT"/>
    <property type="match status" value="1"/>
</dbReference>
<dbReference type="GO" id="GO:0004556">
    <property type="term" value="F:alpha-amylase activity"/>
    <property type="evidence" value="ECO:0007669"/>
    <property type="project" value="TreeGrafter"/>
</dbReference>
<dbReference type="Gene3D" id="3.90.400.10">
    <property type="entry name" value="Oligo-1,6-glucosidase, Domain 2"/>
    <property type="match status" value="1"/>
</dbReference>